<feature type="compositionally biased region" description="Low complexity" evidence="1">
    <location>
        <begin position="388"/>
        <end position="400"/>
    </location>
</feature>
<feature type="compositionally biased region" description="Polar residues" evidence="1">
    <location>
        <begin position="34"/>
        <end position="54"/>
    </location>
</feature>
<evidence type="ECO:0000313" key="2">
    <source>
        <dbReference type="EMBL" id="KAE8248967.1"/>
    </source>
</evidence>
<reference evidence="2" key="1">
    <citation type="submission" date="2016-04" db="EMBL/GenBank/DDBJ databases">
        <authorList>
            <person name="Nguyen H.D."/>
            <person name="Samba Siva P."/>
            <person name="Cullis J."/>
            <person name="Levesque C.A."/>
            <person name="Hambleton S."/>
        </authorList>
    </citation>
    <scope>NUCLEOTIDE SEQUENCE</scope>
    <source>
        <strain evidence="2">DAOMC 236426</strain>
    </source>
</reference>
<evidence type="ECO:0000313" key="3">
    <source>
        <dbReference type="Proteomes" id="UP000077684"/>
    </source>
</evidence>
<feature type="compositionally biased region" description="Basic and acidic residues" evidence="1">
    <location>
        <begin position="174"/>
        <end position="186"/>
    </location>
</feature>
<reference evidence="2" key="2">
    <citation type="journal article" date="2019" name="IMA Fungus">
        <title>Genome sequencing and comparison of five Tilletia species to identify candidate genes for the detection of regulated species infecting wheat.</title>
        <authorList>
            <person name="Nguyen H.D.T."/>
            <person name="Sultana T."/>
            <person name="Kesanakurti P."/>
            <person name="Hambleton S."/>
        </authorList>
    </citation>
    <scope>NUCLEOTIDE SEQUENCE</scope>
    <source>
        <strain evidence="2">DAOMC 236426</strain>
    </source>
</reference>
<feature type="compositionally biased region" description="Polar residues" evidence="1">
    <location>
        <begin position="337"/>
        <end position="351"/>
    </location>
</feature>
<proteinExistence type="predicted"/>
<dbReference type="EMBL" id="LWDE02000313">
    <property type="protein sequence ID" value="KAE8248967.1"/>
    <property type="molecule type" value="Genomic_DNA"/>
</dbReference>
<protein>
    <submittedName>
        <fullName evidence="2">Uncharacterized protein</fullName>
    </submittedName>
</protein>
<name>A0A8X7MU39_9BASI</name>
<feature type="compositionally biased region" description="Acidic residues" evidence="1">
    <location>
        <begin position="296"/>
        <end position="313"/>
    </location>
</feature>
<dbReference type="Proteomes" id="UP000077684">
    <property type="component" value="Unassembled WGS sequence"/>
</dbReference>
<dbReference type="AlphaFoldDB" id="A0A8X7MU39"/>
<keyword evidence="3" id="KW-1185">Reference proteome</keyword>
<feature type="compositionally biased region" description="Low complexity" evidence="1">
    <location>
        <begin position="363"/>
        <end position="374"/>
    </location>
</feature>
<feature type="compositionally biased region" description="Acidic residues" evidence="1">
    <location>
        <begin position="263"/>
        <end position="273"/>
    </location>
</feature>
<gene>
    <name evidence="2" type="ORF">A4X06_0g3446</name>
</gene>
<feature type="non-terminal residue" evidence="2">
    <location>
        <position position="484"/>
    </location>
</feature>
<feature type="compositionally biased region" description="Pro residues" evidence="1">
    <location>
        <begin position="212"/>
        <end position="223"/>
    </location>
</feature>
<sequence length="484" mass="50524">MTDAPSEGRSLRDAAARKLPARYAESELDDTHSRNSGVDSSSTVKTSLPPSTASGGVPPIHSRGDSPVAPGPPPGYIPPSGTVKRGASKATAAINMLASSSKGPSSPLPLPAQTPSSPPVPVAPGPPRSRPATAAAALSTEPVAGTPDSDGEQPNSSSAEDTEPRKQPTVASKNKAEIAEKSKEIQSDEEPSDSELAPAVGLPKTSIIIPKPGVPFRPAPRPFVPETEIEGRVRADRDVDFFTRRKVALRIEAHPPERQTVPLEDDTDDEDAFEPASTSKTKSSASQRFSAIAPLSDDDLVEKDQDQSEEEVIVDLTGSSPSPATAPPKAVKGKTKAVNSNKQANSISKAVSSNSKKRKGKASSKASTASRSSAPQARTAANTPTTPVASSSRVRLSARQSPEKATEKATSTSPEKSAAVGSATLTPEEALKRARTAWTKAHAEANAKSKCESAGLAYVAPSNPASPFYLYYNEPYLKQNPDPR</sequence>
<feature type="region of interest" description="Disordered" evidence="1">
    <location>
        <begin position="1"/>
        <end position="223"/>
    </location>
</feature>
<feature type="compositionally biased region" description="Polar residues" evidence="1">
    <location>
        <begin position="375"/>
        <end position="387"/>
    </location>
</feature>
<feature type="compositionally biased region" description="Low complexity" evidence="1">
    <location>
        <begin position="130"/>
        <end position="144"/>
    </location>
</feature>
<accession>A0A8X7MU39</accession>
<feature type="compositionally biased region" description="Low complexity" evidence="1">
    <location>
        <begin position="319"/>
        <end position="330"/>
    </location>
</feature>
<feature type="compositionally biased region" description="Pro residues" evidence="1">
    <location>
        <begin position="106"/>
        <end position="129"/>
    </location>
</feature>
<comment type="caution">
    <text evidence="2">The sequence shown here is derived from an EMBL/GenBank/DDBJ whole genome shotgun (WGS) entry which is preliminary data.</text>
</comment>
<feature type="compositionally biased region" description="Low complexity" evidence="1">
    <location>
        <begin position="276"/>
        <end position="286"/>
    </location>
</feature>
<feature type="region of interest" description="Disordered" evidence="1">
    <location>
        <begin position="249"/>
        <end position="449"/>
    </location>
</feature>
<organism evidence="2 3">
    <name type="scientific">Tilletia controversa</name>
    <name type="common">dwarf bunt fungus</name>
    <dbReference type="NCBI Taxonomy" id="13291"/>
    <lineage>
        <taxon>Eukaryota</taxon>
        <taxon>Fungi</taxon>
        <taxon>Dikarya</taxon>
        <taxon>Basidiomycota</taxon>
        <taxon>Ustilaginomycotina</taxon>
        <taxon>Exobasidiomycetes</taxon>
        <taxon>Tilletiales</taxon>
        <taxon>Tilletiaceae</taxon>
        <taxon>Tilletia</taxon>
    </lineage>
</organism>
<evidence type="ECO:0000256" key="1">
    <source>
        <dbReference type="SAM" id="MobiDB-lite"/>
    </source>
</evidence>